<dbReference type="Proteomes" id="UP000663844">
    <property type="component" value="Unassembled WGS sequence"/>
</dbReference>
<protein>
    <submittedName>
        <fullName evidence="2">Uncharacterized protein</fullName>
    </submittedName>
</protein>
<evidence type="ECO:0000313" key="1">
    <source>
        <dbReference type="EMBL" id="CAF1351654.1"/>
    </source>
</evidence>
<comment type="caution">
    <text evidence="2">The sequence shown here is derived from an EMBL/GenBank/DDBJ whole genome shotgun (WGS) entry which is preliminary data.</text>
</comment>
<reference evidence="2" key="1">
    <citation type="submission" date="2021-02" db="EMBL/GenBank/DDBJ databases">
        <authorList>
            <person name="Nowell W R."/>
        </authorList>
    </citation>
    <scope>NUCLEOTIDE SEQUENCE</scope>
</reference>
<proteinExistence type="predicted"/>
<accession>A0A819FVR7</accession>
<dbReference type="AlphaFoldDB" id="A0A819FVR7"/>
<evidence type="ECO:0000313" key="3">
    <source>
        <dbReference type="Proteomes" id="UP000663844"/>
    </source>
</evidence>
<organism evidence="2 3">
    <name type="scientific">Adineta steineri</name>
    <dbReference type="NCBI Taxonomy" id="433720"/>
    <lineage>
        <taxon>Eukaryota</taxon>
        <taxon>Metazoa</taxon>
        <taxon>Spiralia</taxon>
        <taxon>Gnathifera</taxon>
        <taxon>Rotifera</taxon>
        <taxon>Eurotatoria</taxon>
        <taxon>Bdelloidea</taxon>
        <taxon>Adinetida</taxon>
        <taxon>Adinetidae</taxon>
        <taxon>Adineta</taxon>
    </lineage>
</organism>
<evidence type="ECO:0000313" key="2">
    <source>
        <dbReference type="EMBL" id="CAF3871824.1"/>
    </source>
</evidence>
<sequence length="131" mass="14735">MSIRDSVPYIPINASRASLQLKNGLHSYFAPVTLDLPCASCGNVIIRHIEVIQWSHVLIVNINDSQKNVRFRKLSNTLSLGQFFSWLSIQCPSSNVYDLVCFNSIIRSGSNNDIVRVTKIKKVDQLTLTND</sequence>
<dbReference type="EMBL" id="CAJOAZ010001910">
    <property type="protein sequence ID" value="CAF3871824.1"/>
    <property type="molecule type" value="Genomic_DNA"/>
</dbReference>
<gene>
    <name evidence="1" type="ORF">JYZ213_LOCUS35074</name>
    <name evidence="2" type="ORF">OXD698_LOCUS22399</name>
</gene>
<dbReference type="EMBL" id="CAJNOG010000756">
    <property type="protein sequence ID" value="CAF1351654.1"/>
    <property type="molecule type" value="Genomic_DNA"/>
</dbReference>
<name>A0A819FVR7_9BILA</name>
<dbReference type="Proteomes" id="UP000663845">
    <property type="component" value="Unassembled WGS sequence"/>
</dbReference>